<dbReference type="AlphaFoldDB" id="A0A232F971"/>
<protein>
    <submittedName>
        <fullName evidence="1">Uncharacterized protein</fullName>
    </submittedName>
</protein>
<organism evidence="1 2">
    <name type="scientific">Trichomalopsis sarcophagae</name>
    <dbReference type="NCBI Taxonomy" id="543379"/>
    <lineage>
        <taxon>Eukaryota</taxon>
        <taxon>Metazoa</taxon>
        <taxon>Ecdysozoa</taxon>
        <taxon>Arthropoda</taxon>
        <taxon>Hexapoda</taxon>
        <taxon>Insecta</taxon>
        <taxon>Pterygota</taxon>
        <taxon>Neoptera</taxon>
        <taxon>Endopterygota</taxon>
        <taxon>Hymenoptera</taxon>
        <taxon>Apocrita</taxon>
        <taxon>Proctotrupomorpha</taxon>
        <taxon>Chalcidoidea</taxon>
        <taxon>Pteromalidae</taxon>
        <taxon>Pteromalinae</taxon>
        <taxon>Trichomalopsis</taxon>
    </lineage>
</organism>
<gene>
    <name evidence="1" type="ORF">TSAR_013946</name>
</gene>
<reference evidence="1 2" key="1">
    <citation type="journal article" date="2017" name="Curr. Biol.">
        <title>The Evolution of Venom by Co-option of Single-Copy Genes.</title>
        <authorList>
            <person name="Martinson E.O."/>
            <person name="Mrinalini"/>
            <person name="Kelkar Y.D."/>
            <person name="Chang C.H."/>
            <person name="Werren J.H."/>
        </authorList>
    </citation>
    <scope>NUCLEOTIDE SEQUENCE [LARGE SCALE GENOMIC DNA]</scope>
    <source>
        <strain evidence="1 2">Alberta</strain>
        <tissue evidence="1">Whole body</tissue>
    </source>
</reference>
<proteinExistence type="predicted"/>
<keyword evidence="2" id="KW-1185">Reference proteome</keyword>
<sequence>IETIRAAAVSATTTAYNFARRSCRKVLASKESETRRAERSRETIINIFYVHAWHLTAASARARVIYLCVRTNARRERERERRVARKIFPYGNVTMYKIGLRLDSRVTFIPRRQMYSYMKRFAPARARAHMLLQSAERAEKAIPFYPSTQHRDITHPHPSTYTQTHCKYIYIYLKVDVLV</sequence>
<feature type="non-terminal residue" evidence="1">
    <location>
        <position position="1"/>
    </location>
</feature>
<name>A0A232F971_9HYME</name>
<dbReference type="EMBL" id="NNAY01000613">
    <property type="protein sequence ID" value="OXU27401.1"/>
    <property type="molecule type" value="Genomic_DNA"/>
</dbReference>
<evidence type="ECO:0000313" key="2">
    <source>
        <dbReference type="Proteomes" id="UP000215335"/>
    </source>
</evidence>
<comment type="caution">
    <text evidence="1">The sequence shown here is derived from an EMBL/GenBank/DDBJ whole genome shotgun (WGS) entry which is preliminary data.</text>
</comment>
<evidence type="ECO:0000313" key="1">
    <source>
        <dbReference type="EMBL" id="OXU27401.1"/>
    </source>
</evidence>
<accession>A0A232F971</accession>
<dbReference type="Proteomes" id="UP000215335">
    <property type="component" value="Unassembled WGS sequence"/>
</dbReference>